<dbReference type="CTD" id="182889"/>
<comment type="subcellular location">
    <subcellularLocation>
        <location evidence="1">Membrane</location>
        <topology evidence="1">Multi-pass membrane protein</topology>
    </subcellularLocation>
</comment>
<keyword evidence="2 5" id="KW-0812">Transmembrane</keyword>
<dbReference type="SUPFAM" id="SSF103473">
    <property type="entry name" value="MFS general substrate transporter"/>
    <property type="match status" value="1"/>
</dbReference>
<evidence type="ECO:0000313" key="6">
    <source>
        <dbReference type="EMBL" id="CCD65650.1"/>
    </source>
</evidence>
<keyword evidence="4 5" id="KW-0472">Membrane</keyword>
<sequence>MISVDGFELSENNKNYEEVSSTSSNEKEPTNWRLIIVTGIVSCLISVENSVLGMGEWPYMKEIDNDANAQFFGVTQSASKCAHAVFALVFSIWSFKARSVKYPMIVSRFIAIFACTIYLSVEYVPTGKRYALMCVYILIGVSNSACTILRGYLVMCSSSEDRPRAFAVIGLSVIVSLIVGPVLQLIFSGIAYPGYEVFPGIRFHVYSSPIWVALILTVVTTIIIWMYMTDVHRNSSQNVDIQEFISLNQLRKHYETLKNSNLKWKLVAVCLTVKISSTFLSAILGSIMSILFMVQYGWTGTETVRFGSTMMIAFGFLACSILLLYIFCRLGQVIPQEYVFLACTIAAGSYFIVTYPFSFNSQPLAPYNSSTHAGCNPNEYTWCDTALAVDPWVFMITTVIVFAPSLPMMGTSLDTVYSRVLGDIDQNIAHGFMTIVDDVIFMITPILTTSIFAIFGVGPLWIMKAVLFLSMGALWAFNLKELSKVE</sequence>
<feature type="transmembrane region" description="Helical" evidence="5">
    <location>
        <begin position="105"/>
        <end position="124"/>
    </location>
</feature>
<feature type="transmembrane region" description="Helical" evidence="5">
    <location>
        <begin position="392"/>
        <end position="410"/>
    </location>
</feature>
<dbReference type="InterPro" id="IPR036259">
    <property type="entry name" value="MFS_trans_sf"/>
</dbReference>
<dbReference type="PANTHER" id="PTHR23510">
    <property type="entry name" value="INNER MEMBRANE TRANSPORT PROTEIN YAJR"/>
    <property type="match status" value="1"/>
</dbReference>
<evidence type="ECO:0000256" key="4">
    <source>
        <dbReference type="ARBA" id="ARBA00023136"/>
    </source>
</evidence>
<name>Q18153_CAEEL</name>
<dbReference type="AGR" id="WB:WBGene00016094"/>
<dbReference type="PANTHER" id="PTHR23510:SF27">
    <property type="entry name" value="MFS DOMAIN-CONTAINING PROTEIN"/>
    <property type="match status" value="1"/>
</dbReference>
<dbReference type="KEGG" id="cel:CELE_C25E10.4"/>
<dbReference type="PIR" id="T15604">
    <property type="entry name" value="T15604"/>
</dbReference>
<reference evidence="6 7" key="1">
    <citation type="journal article" date="1998" name="Science">
        <title>Genome sequence of the nematode C. elegans: a platform for investigating biology.</title>
        <authorList>
            <consortium name="The C. elegans sequencing consortium"/>
            <person name="Sulson J.E."/>
            <person name="Waterston R."/>
        </authorList>
    </citation>
    <scope>NUCLEOTIDE SEQUENCE [LARGE SCALE GENOMIC DNA]</scope>
    <source>
        <strain evidence="6 7">Bristol N2</strain>
    </source>
</reference>
<organism evidence="6 7">
    <name type="scientific">Caenorhabditis elegans</name>
    <dbReference type="NCBI Taxonomy" id="6239"/>
    <lineage>
        <taxon>Eukaryota</taxon>
        <taxon>Metazoa</taxon>
        <taxon>Ecdysozoa</taxon>
        <taxon>Nematoda</taxon>
        <taxon>Chromadorea</taxon>
        <taxon>Rhabditida</taxon>
        <taxon>Rhabditina</taxon>
        <taxon>Rhabditomorpha</taxon>
        <taxon>Rhabditoidea</taxon>
        <taxon>Rhabditidae</taxon>
        <taxon>Peloderinae</taxon>
        <taxon>Caenorhabditis</taxon>
    </lineage>
</organism>
<keyword evidence="3 5" id="KW-1133">Transmembrane helix</keyword>
<dbReference type="OrthoDB" id="5794641at2759"/>
<dbReference type="Proteomes" id="UP000001940">
    <property type="component" value="Chromosome V"/>
</dbReference>
<evidence type="ECO:0000313" key="8">
    <source>
        <dbReference type="WormBase" id="C25E10.4"/>
    </source>
</evidence>
<dbReference type="InterPro" id="IPR051068">
    <property type="entry name" value="MFS_Domain-Containing_Protein"/>
</dbReference>
<feature type="transmembrane region" description="Helical" evidence="5">
    <location>
        <begin position="130"/>
        <end position="153"/>
    </location>
</feature>
<evidence type="ECO:0000256" key="5">
    <source>
        <dbReference type="SAM" id="Phobius"/>
    </source>
</evidence>
<gene>
    <name evidence="6 8" type="ORF">C25E10.4</name>
    <name evidence="6" type="ORF">CELE_C25E10.4</name>
</gene>
<dbReference type="Bgee" id="WBGene00016094">
    <property type="expression patterns" value="Expressed in adult organism and 1 other cell type or tissue"/>
</dbReference>
<dbReference type="AlphaFoldDB" id="Q18153"/>
<dbReference type="GO" id="GO:0022857">
    <property type="term" value="F:transmembrane transporter activity"/>
    <property type="evidence" value="ECO:0000318"/>
    <property type="project" value="GO_Central"/>
</dbReference>
<accession>Q18153</accession>
<proteinExistence type="predicted"/>
<dbReference type="Gene3D" id="1.20.1250.20">
    <property type="entry name" value="MFS general substrate transporter like domains"/>
    <property type="match status" value="1"/>
</dbReference>
<feature type="transmembrane region" description="Helical" evidence="5">
    <location>
        <begin position="306"/>
        <end position="326"/>
    </location>
</feature>
<dbReference type="OMA" id="IFMITPI"/>
<feature type="transmembrane region" description="Helical" evidence="5">
    <location>
        <begin position="165"/>
        <end position="190"/>
    </location>
</feature>
<dbReference type="InParanoid" id="Q18153"/>
<dbReference type="FunCoup" id="Q18153">
    <property type="interactions" value="6"/>
</dbReference>
<feature type="transmembrane region" description="Helical" evidence="5">
    <location>
        <begin position="210"/>
        <end position="228"/>
    </location>
</feature>
<feature type="transmembrane region" description="Helical" evidence="5">
    <location>
        <begin position="266"/>
        <end position="294"/>
    </location>
</feature>
<feature type="transmembrane region" description="Helical" evidence="5">
    <location>
        <begin position="71"/>
        <end position="93"/>
    </location>
</feature>
<dbReference type="GeneID" id="182889"/>
<protein>
    <submittedName>
        <fullName evidence="6">MFS domain-containing protein</fullName>
    </submittedName>
</protein>
<dbReference type="WormBase" id="C25E10.4">
    <property type="protein sequence ID" value="CE36982"/>
    <property type="gene ID" value="WBGene00016094"/>
</dbReference>
<dbReference type="EMBL" id="BX284605">
    <property type="protein sequence ID" value="CCD65650.1"/>
    <property type="molecule type" value="Genomic_DNA"/>
</dbReference>
<evidence type="ECO:0000256" key="2">
    <source>
        <dbReference type="ARBA" id="ARBA00022692"/>
    </source>
</evidence>
<dbReference type="GO" id="GO:0005765">
    <property type="term" value="C:lysosomal membrane"/>
    <property type="evidence" value="ECO:0000318"/>
    <property type="project" value="GO_Central"/>
</dbReference>
<dbReference type="eggNOG" id="KOG2325">
    <property type="taxonomic scope" value="Eukaryota"/>
</dbReference>
<evidence type="ECO:0000256" key="3">
    <source>
        <dbReference type="ARBA" id="ARBA00022989"/>
    </source>
</evidence>
<dbReference type="RefSeq" id="NP_505339.2">
    <property type="nucleotide sequence ID" value="NM_072938.4"/>
</dbReference>
<dbReference type="HOGENOM" id="CLU_027024_0_0_1"/>
<feature type="transmembrane region" description="Helical" evidence="5">
    <location>
        <begin position="32"/>
        <end position="51"/>
    </location>
</feature>
<evidence type="ECO:0000256" key="1">
    <source>
        <dbReference type="ARBA" id="ARBA00004141"/>
    </source>
</evidence>
<dbReference type="PaxDb" id="6239-C25E10.4"/>
<keyword evidence="7" id="KW-1185">Reference proteome</keyword>
<feature type="transmembrane region" description="Helical" evidence="5">
    <location>
        <begin position="431"/>
        <end position="455"/>
    </location>
</feature>
<dbReference type="PhylomeDB" id="Q18153"/>
<feature type="transmembrane region" description="Helical" evidence="5">
    <location>
        <begin position="338"/>
        <end position="357"/>
    </location>
</feature>
<dbReference type="CDD" id="cd17326">
    <property type="entry name" value="MFS_MFSD8"/>
    <property type="match status" value="1"/>
</dbReference>
<dbReference type="UCSC" id="C25E10.4">
    <property type="organism name" value="c. elegans"/>
</dbReference>
<evidence type="ECO:0000313" key="7">
    <source>
        <dbReference type="Proteomes" id="UP000001940"/>
    </source>
</evidence>